<sequence>MSPVTNLVLQPSTSVVDLFSEQGALNATSHELAGTISFNLSCRMAIRAIYVKWKGTSTSVHQRNPERLRMTDTRSTFVLCKEKISVLTTPTTLDAGDHTYNWTLSFSCDNLPPSIDLPQHNISYTVSAQVIADGYLRRPSVRAVVPITINRHSLGAIHLASYIPNIRYRGQRADKLRYEFELPKMACMQLRRFDFAGKLVPFMEGCQANKVTVRLDQIETYSINHPNMLDKRASKQYSSDGIISHVSQIGRKCTHLSTYTPLDKNNVAEVTSPALNSLNSIWLFYLLLDTEFNIEDTMSLTQHLSLYLPLTSPLISPTLKSQALNISHRIRLRLYFEDEKEMALSFPLVISTAPVQDALASPPSSPISLTEEGWLRGLITDSEVGMPPAPLDQLPSYDDVLSEGLPPLVFTETLNAPIYH</sequence>
<evidence type="ECO:0000313" key="2">
    <source>
        <dbReference type="Proteomes" id="UP000654370"/>
    </source>
</evidence>
<dbReference type="Proteomes" id="UP000654370">
    <property type="component" value="Unassembled WGS sequence"/>
</dbReference>
<dbReference type="InterPro" id="IPR014752">
    <property type="entry name" value="Arrestin-like_C"/>
</dbReference>
<dbReference type="AlphaFoldDB" id="A0A8H7Q4K9"/>
<dbReference type="InterPro" id="IPR050357">
    <property type="entry name" value="Arrestin_domain-protein"/>
</dbReference>
<dbReference type="OrthoDB" id="2277683at2759"/>
<gene>
    <name evidence="1" type="ORF">INT43_000852</name>
</gene>
<proteinExistence type="predicted"/>
<accession>A0A8H7Q4K9</accession>
<protein>
    <recommendedName>
        <fullName evidence="3">Arrestin-like N-terminal domain-containing protein</fullName>
    </recommendedName>
</protein>
<dbReference type="PANTHER" id="PTHR11188">
    <property type="entry name" value="ARRESTIN DOMAIN CONTAINING PROTEIN"/>
    <property type="match status" value="1"/>
</dbReference>
<dbReference type="EMBL" id="JAEPQZ010000002">
    <property type="protein sequence ID" value="KAG2184939.1"/>
    <property type="molecule type" value="Genomic_DNA"/>
</dbReference>
<reference evidence="1" key="1">
    <citation type="submission" date="2020-12" db="EMBL/GenBank/DDBJ databases">
        <title>Metabolic potential, ecology and presence of endohyphal bacteria is reflected in genomic diversity of Mucoromycotina.</title>
        <authorList>
            <person name="Muszewska A."/>
            <person name="Okrasinska A."/>
            <person name="Steczkiewicz K."/>
            <person name="Drgas O."/>
            <person name="Orlowska M."/>
            <person name="Perlinska-Lenart U."/>
            <person name="Aleksandrzak-Piekarczyk T."/>
            <person name="Szatraj K."/>
            <person name="Zielenkiewicz U."/>
            <person name="Pilsyk S."/>
            <person name="Malc E."/>
            <person name="Mieczkowski P."/>
            <person name="Kruszewska J.S."/>
            <person name="Biernat P."/>
            <person name="Pawlowska J."/>
        </authorList>
    </citation>
    <scope>NUCLEOTIDE SEQUENCE</scope>
    <source>
        <strain evidence="1">WA0000067209</strain>
    </source>
</reference>
<organism evidence="1 2">
    <name type="scientific">Mortierella isabellina</name>
    <name type="common">Filamentous fungus</name>
    <name type="synonym">Umbelopsis isabellina</name>
    <dbReference type="NCBI Taxonomy" id="91625"/>
    <lineage>
        <taxon>Eukaryota</taxon>
        <taxon>Fungi</taxon>
        <taxon>Fungi incertae sedis</taxon>
        <taxon>Mucoromycota</taxon>
        <taxon>Mucoromycotina</taxon>
        <taxon>Umbelopsidomycetes</taxon>
        <taxon>Umbelopsidales</taxon>
        <taxon>Umbelopsidaceae</taxon>
        <taxon>Umbelopsis</taxon>
    </lineage>
</organism>
<evidence type="ECO:0000313" key="1">
    <source>
        <dbReference type="EMBL" id="KAG2184939.1"/>
    </source>
</evidence>
<dbReference type="Gene3D" id="2.60.40.640">
    <property type="match status" value="1"/>
</dbReference>
<keyword evidence="2" id="KW-1185">Reference proteome</keyword>
<dbReference type="GO" id="GO:0030674">
    <property type="term" value="F:protein-macromolecule adaptor activity"/>
    <property type="evidence" value="ECO:0007669"/>
    <property type="project" value="TreeGrafter"/>
</dbReference>
<dbReference type="GO" id="GO:0070086">
    <property type="term" value="P:ubiquitin-dependent endocytosis"/>
    <property type="evidence" value="ECO:0007669"/>
    <property type="project" value="TreeGrafter"/>
</dbReference>
<comment type="caution">
    <text evidence="1">The sequence shown here is derived from an EMBL/GenBank/DDBJ whole genome shotgun (WGS) entry which is preliminary data.</text>
</comment>
<name>A0A8H7Q4K9_MORIS</name>
<dbReference type="GO" id="GO:0005829">
    <property type="term" value="C:cytosol"/>
    <property type="evidence" value="ECO:0007669"/>
    <property type="project" value="TreeGrafter"/>
</dbReference>
<dbReference type="GO" id="GO:0031625">
    <property type="term" value="F:ubiquitin protein ligase binding"/>
    <property type="evidence" value="ECO:0007669"/>
    <property type="project" value="TreeGrafter"/>
</dbReference>
<dbReference type="PANTHER" id="PTHR11188:SF17">
    <property type="entry name" value="FI21816P1"/>
    <property type="match status" value="1"/>
</dbReference>
<evidence type="ECO:0008006" key="3">
    <source>
        <dbReference type="Google" id="ProtNLM"/>
    </source>
</evidence>
<dbReference type="GO" id="GO:0005886">
    <property type="term" value="C:plasma membrane"/>
    <property type="evidence" value="ECO:0007669"/>
    <property type="project" value="TreeGrafter"/>
</dbReference>